<dbReference type="InterPro" id="IPR032816">
    <property type="entry name" value="VTT_dom"/>
</dbReference>
<dbReference type="EMBL" id="CP014796">
    <property type="protein sequence ID" value="APX24891.1"/>
    <property type="molecule type" value="Genomic_DNA"/>
</dbReference>
<feature type="transmembrane region" description="Helical" evidence="6">
    <location>
        <begin position="12"/>
        <end position="31"/>
    </location>
</feature>
<evidence type="ECO:0000313" key="9">
    <source>
        <dbReference type="Proteomes" id="UP000186559"/>
    </source>
</evidence>
<accession>A0A1U7D9Q3</accession>
<comment type="subcellular location">
    <subcellularLocation>
        <location evidence="1">Cell membrane</location>
        <topology evidence="1">Multi-pass membrane protein</topology>
    </subcellularLocation>
</comment>
<evidence type="ECO:0000313" key="8">
    <source>
        <dbReference type="EMBL" id="APX24891.1"/>
    </source>
</evidence>
<keyword evidence="2" id="KW-1003">Cell membrane</keyword>
<evidence type="ECO:0000259" key="7">
    <source>
        <dbReference type="Pfam" id="PF09335"/>
    </source>
</evidence>
<name>A0A1U7D9Q3_9RHOB</name>
<gene>
    <name evidence="8" type="ORF">Ga0080559_TMP4095</name>
</gene>
<evidence type="ECO:0000256" key="5">
    <source>
        <dbReference type="ARBA" id="ARBA00023136"/>
    </source>
</evidence>
<dbReference type="InterPro" id="IPR051311">
    <property type="entry name" value="DedA_domain"/>
</dbReference>
<organism evidence="8 9">
    <name type="scientific">Salipiger profundus</name>
    <dbReference type="NCBI Taxonomy" id="1229727"/>
    <lineage>
        <taxon>Bacteria</taxon>
        <taxon>Pseudomonadati</taxon>
        <taxon>Pseudomonadota</taxon>
        <taxon>Alphaproteobacteria</taxon>
        <taxon>Rhodobacterales</taxon>
        <taxon>Roseobacteraceae</taxon>
        <taxon>Salipiger</taxon>
    </lineage>
</organism>
<proteinExistence type="predicted"/>
<evidence type="ECO:0000256" key="4">
    <source>
        <dbReference type="ARBA" id="ARBA00022989"/>
    </source>
</evidence>
<reference evidence="8 9" key="1">
    <citation type="submission" date="2016-03" db="EMBL/GenBank/DDBJ databases">
        <title>Deep-sea bacteria in the southern Pacific.</title>
        <authorList>
            <person name="Tang K."/>
        </authorList>
    </citation>
    <scope>NUCLEOTIDE SEQUENCE [LARGE SCALE GENOMIC DNA]</scope>
    <source>
        <strain evidence="8 9">JLT2016</strain>
    </source>
</reference>
<keyword evidence="4 6" id="KW-1133">Transmembrane helix</keyword>
<dbReference type="RefSeq" id="WP_017467171.1">
    <property type="nucleotide sequence ID" value="NZ_BMEW01000001.1"/>
</dbReference>
<protein>
    <submittedName>
        <fullName evidence="8">Membrane-associated protein</fullName>
    </submittedName>
</protein>
<evidence type="ECO:0000256" key="1">
    <source>
        <dbReference type="ARBA" id="ARBA00004651"/>
    </source>
</evidence>
<dbReference type="KEGG" id="tpro:Ga0080559_TMP4095"/>
<dbReference type="Pfam" id="PF09335">
    <property type="entry name" value="VTT_dom"/>
    <property type="match status" value="1"/>
</dbReference>
<dbReference type="STRING" id="1229727.Ga0080559_TMP4095"/>
<dbReference type="GO" id="GO:0005886">
    <property type="term" value="C:plasma membrane"/>
    <property type="evidence" value="ECO:0007669"/>
    <property type="project" value="UniProtKB-SubCell"/>
</dbReference>
<sequence length="193" mass="20671">MSETLLAALPSLGLPVMSLVIALGALGVPMMPASLMLLVSGTLVAAGDLPLIGAALTALLTATFADNLGYALGRFSRGRFISQHNAGLNHAKALLYKRGGMAVFLTRWLLAPLGPPMNLVAGAAGMRWRRFFAWDLAGEIVWVTGYMTLGAGFAPFVPQISDMAGNLTALLACLTIAWFAWMLLRRNQRDRKR</sequence>
<evidence type="ECO:0000256" key="2">
    <source>
        <dbReference type="ARBA" id="ARBA00022475"/>
    </source>
</evidence>
<evidence type="ECO:0000256" key="3">
    <source>
        <dbReference type="ARBA" id="ARBA00022692"/>
    </source>
</evidence>
<feature type="transmembrane region" description="Helical" evidence="6">
    <location>
        <begin position="163"/>
        <end position="184"/>
    </location>
</feature>
<dbReference type="PANTHER" id="PTHR42709">
    <property type="entry name" value="ALKALINE PHOSPHATASE LIKE PROTEIN"/>
    <property type="match status" value="1"/>
</dbReference>
<keyword evidence="9" id="KW-1185">Reference proteome</keyword>
<feature type="transmembrane region" description="Helical" evidence="6">
    <location>
        <begin position="136"/>
        <end position="157"/>
    </location>
</feature>
<evidence type="ECO:0000256" key="6">
    <source>
        <dbReference type="SAM" id="Phobius"/>
    </source>
</evidence>
<feature type="domain" description="VTT" evidence="7">
    <location>
        <begin position="34"/>
        <end position="151"/>
    </location>
</feature>
<dbReference type="AlphaFoldDB" id="A0A1U7D9Q3"/>
<dbReference type="PANTHER" id="PTHR42709:SF6">
    <property type="entry name" value="UNDECAPRENYL PHOSPHATE TRANSPORTER A"/>
    <property type="match status" value="1"/>
</dbReference>
<keyword evidence="5 6" id="KW-0472">Membrane</keyword>
<dbReference type="Proteomes" id="UP000186559">
    <property type="component" value="Chromosome"/>
</dbReference>
<keyword evidence="3 6" id="KW-0812">Transmembrane</keyword>
<feature type="transmembrane region" description="Helical" evidence="6">
    <location>
        <begin position="51"/>
        <end position="72"/>
    </location>
</feature>